<comment type="caution">
    <text evidence="4">The sequence shown here is derived from an EMBL/GenBank/DDBJ whole genome shotgun (WGS) entry which is preliminary data.</text>
</comment>
<dbReference type="InterPro" id="IPR007726">
    <property type="entry name" value="SS18_N"/>
</dbReference>
<feature type="domain" description="SS18 N-terminal" evidence="3">
    <location>
        <begin position="14"/>
        <end position="45"/>
    </location>
</feature>
<name>A0ABX0S468_PONBL</name>
<feature type="compositionally biased region" description="Low complexity" evidence="2">
    <location>
        <begin position="177"/>
        <end position="188"/>
    </location>
</feature>
<feature type="region of interest" description="Disordered" evidence="2">
    <location>
        <begin position="64"/>
        <end position="88"/>
    </location>
</feature>
<evidence type="ECO:0000256" key="1">
    <source>
        <dbReference type="ARBA" id="ARBA00007945"/>
    </source>
</evidence>
<feature type="region of interest" description="Disordered" evidence="2">
    <location>
        <begin position="153"/>
        <end position="191"/>
    </location>
</feature>
<evidence type="ECO:0000256" key="2">
    <source>
        <dbReference type="SAM" id="MobiDB-lite"/>
    </source>
</evidence>
<accession>A0ABX0S468</accession>
<organism evidence="4 5">
    <name type="scientific">Pontoporia blainvillei</name>
    <name type="common">Franciscana</name>
    <name type="synonym">Delphinus blainvillei</name>
    <dbReference type="NCBI Taxonomy" id="48723"/>
    <lineage>
        <taxon>Eukaryota</taxon>
        <taxon>Metazoa</taxon>
        <taxon>Chordata</taxon>
        <taxon>Craniata</taxon>
        <taxon>Vertebrata</taxon>
        <taxon>Euteleostomi</taxon>
        <taxon>Mammalia</taxon>
        <taxon>Eutheria</taxon>
        <taxon>Laurasiatheria</taxon>
        <taxon>Artiodactyla</taxon>
        <taxon>Whippomorpha</taxon>
        <taxon>Cetacea</taxon>
        <taxon>Odontoceti</taxon>
        <taxon>Pontoporiidae</taxon>
        <taxon>Pontoporia</taxon>
    </lineage>
</organism>
<evidence type="ECO:0000313" key="5">
    <source>
        <dbReference type="Proteomes" id="UP001165941"/>
    </source>
</evidence>
<sequence>MSVAFAFARQRGKGEVMQQTSQKMLAENHHLIPLILDYQSKGKTGSLIDATAACLPAAALPHAGADRHRSEPRVYGADGAERASQRLHKRVRRQPGLGARLHTATRDRPRRAYRLQGQGAISNDVSWANINVQPNPGGFVPLQQGAGRETALRTPVQGHDGRSGQGSSAVGQRPTGRYRSSRQGSSQSTCAGGRITVASCAATARPPRSP</sequence>
<dbReference type="EMBL" id="PGGH01106245">
    <property type="protein sequence ID" value="NIG59450.1"/>
    <property type="molecule type" value="Genomic_DNA"/>
</dbReference>
<comment type="similarity">
    <text evidence="1">Belongs to the SS18 family.</text>
</comment>
<gene>
    <name evidence="4" type="ORF">BU61_6782</name>
</gene>
<reference evidence="4" key="1">
    <citation type="submission" date="2018-05" db="EMBL/GenBank/DDBJ databases">
        <authorList>
            <person name="Pedro S.L.S."/>
            <person name="Freitas R.C."/>
            <person name="Barreto A.S."/>
            <person name="Lima A.O.S."/>
        </authorList>
    </citation>
    <scope>NUCLEOTIDE SEQUENCE</scope>
    <source>
        <strain evidence="4">BP203</strain>
        <tissue evidence="4">Muscle</tissue>
    </source>
</reference>
<evidence type="ECO:0000313" key="4">
    <source>
        <dbReference type="EMBL" id="NIG59450.1"/>
    </source>
</evidence>
<protein>
    <submittedName>
        <fullName evidence="4">Calcium-responsive transactivator</fullName>
    </submittedName>
</protein>
<evidence type="ECO:0000259" key="3">
    <source>
        <dbReference type="Pfam" id="PF05030"/>
    </source>
</evidence>
<proteinExistence type="inferred from homology"/>
<dbReference type="Proteomes" id="UP001165941">
    <property type="component" value="Unassembled WGS sequence"/>
</dbReference>
<dbReference type="Pfam" id="PF05030">
    <property type="entry name" value="SSXT"/>
    <property type="match status" value="1"/>
</dbReference>
<keyword evidence="5" id="KW-1185">Reference proteome</keyword>